<accession>A0A1M4UUQ6</accession>
<dbReference type="PROSITE" id="PS52016">
    <property type="entry name" value="TONB_DEPENDENT_REC_3"/>
    <property type="match status" value="1"/>
</dbReference>
<evidence type="ECO:0000259" key="12">
    <source>
        <dbReference type="Pfam" id="PF00593"/>
    </source>
</evidence>
<feature type="domain" description="TonB-dependent receptor-like beta-barrel" evidence="12">
    <location>
        <begin position="202"/>
        <end position="619"/>
    </location>
</feature>
<dbReference type="Pfam" id="PF00593">
    <property type="entry name" value="TonB_dep_Rec_b-barrel"/>
    <property type="match status" value="1"/>
</dbReference>
<keyword evidence="3 10" id="KW-1134">Transmembrane beta strand</keyword>
<dbReference type="InterPro" id="IPR000531">
    <property type="entry name" value="Beta-barrel_TonB"/>
</dbReference>
<dbReference type="RefSeq" id="WP_072934885.1">
    <property type="nucleotide sequence ID" value="NZ_FQUG01000003.1"/>
</dbReference>
<evidence type="ECO:0000256" key="5">
    <source>
        <dbReference type="ARBA" id="ARBA00022729"/>
    </source>
</evidence>
<protein>
    <submittedName>
        <fullName evidence="14">Vitamin B12 transporter</fullName>
    </submittedName>
</protein>
<evidence type="ECO:0000256" key="8">
    <source>
        <dbReference type="ARBA" id="ARBA00023170"/>
    </source>
</evidence>
<evidence type="ECO:0000313" key="14">
    <source>
        <dbReference type="EMBL" id="SHE60330.1"/>
    </source>
</evidence>
<dbReference type="InterPro" id="IPR039426">
    <property type="entry name" value="TonB-dep_rcpt-like"/>
</dbReference>
<dbReference type="GO" id="GO:0009279">
    <property type="term" value="C:cell outer membrane"/>
    <property type="evidence" value="ECO:0007669"/>
    <property type="project" value="UniProtKB-SubCell"/>
</dbReference>
<dbReference type="InterPro" id="IPR037066">
    <property type="entry name" value="Plug_dom_sf"/>
</dbReference>
<keyword evidence="8" id="KW-0675">Receptor</keyword>
<evidence type="ECO:0000256" key="10">
    <source>
        <dbReference type="PROSITE-ProRule" id="PRU01360"/>
    </source>
</evidence>
<keyword evidence="9 10" id="KW-0998">Cell outer membrane</keyword>
<dbReference type="InterPro" id="IPR012910">
    <property type="entry name" value="Plug_dom"/>
</dbReference>
<gene>
    <name evidence="14" type="ORF">SAMN02745190_00786</name>
</gene>
<dbReference type="EMBL" id="FQUG01000003">
    <property type="protein sequence ID" value="SHE60330.1"/>
    <property type="molecule type" value="Genomic_DNA"/>
</dbReference>
<dbReference type="Proteomes" id="UP000184404">
    <property type="component" value="Unassembled WGS sequence"/>
</dbReference>
<keyword evidence="15" id="KW-1185">Reference proteome</keyword>
<organism evidence="14 15">
    <name type="scientific">Schwartzia succinivorans DSM 10502</name>
    <dbReference type="NCBI Taxonomy" id="1123243"/>
    <lineage>
        <taxon>Bacteria</taxon>
        <taxon>Bacillati</taxon>
        <taxon>Bacillota</taxon>
        <taxon>Negativicutes</taxon>
        <taxon>Selenomonadales</taxon>
        <taxon>Selenomonadaceae</taxon>
        <taxon>Schwartzia</taxon>
    </lineage>
</organism>
<dbReference type="Pfam" id="PF07715">
    <property type="entry name" value="Plug"/>
    <property type="match status" value="1"/>
</dbReference>
<keyword evidence="5" id="KW-0732">Signal</keyword>
<keyword evidence="4 10" id="KW-0812">Transmembrane</keyword>
<dbReference type="CDD" id="cd01347">
    <property type="entry name" value="ligand_gated_channel"/>
    <property type="match status" value="1"/>
</dbReference>
<dbReference type="PANTHER" id="PTHR30069:SF29">
    <property type="entry name" value="HEMOGLOBIN AND HEMOGLOBIN-HAPTOGLOBIN-BINDING PROTEIN 1-RELATED"/>
    <property type="match status" value="1"/>
</dbReference>
<dbReference type="OrthoDB" id="337377at2"/>
<dbReference type="GO" id="GO:0044718">
    <property type="term" value="P:siderophore transmembrane transport"/>
    <property type="evidence" value="ECO:0007669"/>
    <property type="project" value="TreeGrafter"/>
</dbReference>
<dbReference type="Gene3D" id="2.170.130.10">
    <property type="entry name" value="TonB-dependent receptor, plug domain"/>
    <property type="match status" value="1"/>
</dbReference>
<dbReference type="Gene3D" id="2.40.170.20">
    <property type="entry name" value="TonB-dependent receptor, beta-barrel domain"/>
    <property type="match status" value="1"/>
</dbReference>
<sequence length="650" mass="72590">MKILSELKERAAMRRLTGAVLATAVFGCAMGSVYAAEETKAAAEEKAAAAAEEPIDEYTLSETVVTAERIPTERMNTPANISVITSKDIEANHYVDVVEALSQVNGVVASHQGGFDGVAINGDERVVVMVDGRRLNNDQILPSGKGRVDLKMIPTLKNIDRIEVVKGGSSALYGSDAVGGVINIITKRGSKKPQTTLDVNMGSWGTYNYEIATQGSDNDFSWFVSGSLQKQNHLRYKLDGESHNTPHSDKDNNSFVVRLDQNLDEASSVRFNFEHKTVHEGMYFNELNPSEWLPQKDEPLVEIFNNVALSYNFKENKKTPGYLRVFNNYKGTYFQGSYDTRLFGADYQNGWELGEHTVVAGAEWHESRSTNKASGYEDEKLRDISGYVQDTWKLGDKWSLVPGVRVNNHNRYGTHWSPKIAVNYRADKKTQLYASWGRVFQAPSADDLFYTNAGKRSNVDLRPETGYTETIGINHCFDDATSVSFSVFQSQLHDAITWAPVGGVWWPSNVNKEKRRGLDFTVKRRISPIWDIDLGYSYTSIRQTDATGDLAYYGKNLKPNGYHVALKYHQGAWKAGLYTNYNTGIDTSLALARHAALVDLNVSYDVNAATTIYFKALNLFNQEYSAYPGGKGSYYPGNCRFFQLGVTYTF</sequence>
<evidence type="ECO:0000256" key="3">
    <source>
        <dbReference type="ARBA" id="ARBA00022452"/>
    </source>
</evidence>
<dbReference type="AlphaFoldDB" id="A0A1M4UUQ6"/>
<evidence type="ECO:0000313" key="15">
    <source>
        <dbReference type="Proteomes" id="UP000184404"/>
    </source>
</evidence>
<dbReference type="GO" id="GO:0015344">
    <property type="term" value="F:siderophore uptake transmembrane transporter activity"/>
    <property type="evidence" value="ECO:0007669"/>
    <property type="project" value="TreeGrafter"/>
</dbReference>
<evidence type="ECO:0000256" key="4">
    <source>
        <dbReference type="ARBA" id="ARBA00022692"/>
    </source>
</evidence>
<comment type="subcellular location">
    <subcellularLocation>
        <location evidence="1 10">Cell outer membrane</location>
        <topology evidence="1 10">Multi-pass membrane protein</topology>
    </subcellularLocation>
</comment>
<evidence type="ECO:0000256" key="2">
    <source>
        <dbReference type="ARBA" id="ARBA00022448"/>
    </source>
</evidence>
<dbReference type="InterPro" id="IPR036942">
    <property type="entry name" value="Beta-barrel_TonB_sf"/>
</dbReference>
<reference evidence="14 15" key="1">
    <citation type="submission" date="2016-11" db="EMBL/GenBank/DDBJ databases">
        <authorList>
            <person name="Jaros S."/>
            <person name="Januszkiewicz K."/>
            <person name="Wedrychowicz H."/>
        </authorList>
    </citation>
    <scope>NUCLEOTIDE SEQUENCE [LARGE SCALE GENOMIC DNA]</scope>
    <source>
        <strain evidence="14 15">DSM 10502</strain>
    </source>
</reference>
<dbReference type="PROSITE" id="PS51257">
    <property type="entry name" value="PROKAR_LIPOPROTEIN"/>
    <property type="match status" value="1"/>
</dbReference>
<dbReference type="PANTHER" id="PTHR30069">
    <property type="entry name" value="TONB-DEPENDENT OUTER MEMBRANE RECEPTOR"/>
    <property type="match status" value="1"/>
</dbReference>
<evidence type="ECO:0000256" key="9">
    <source>
        <dbReference type="ARBA" id="ARBA00023237"/>
    </source>
</evidence>
<keyword evidence="7 10" id="KW-0472">Membrane</keyword>
<comment type="similarity">
    <text evidence="10 11">Belongs to the TonB-dependent receptor family.</text>
</comment>
<feature type="domain" description="TonB-dependent receptor plug" evidence="13">
    <location>
        <begin position="74"/>
        <end position="181"/>
    </location>
</feature>
<evidence type="ECO:0000259" key="13">
    <source>
        <dbReference type="Pfam" id="PF07715"/>
    </source>
</evidence>
<evidence type="ECO:0000256" key="6">
    <source>
        <dbReference type="ARBA" id="ARBA00023077"/>
    </source>
</evidence>
<evidence type="ECO:0000256" key="7">
    <source>
        <dbReference type="ARBA" id="ARBA00023136"/>
    </source>
</evidence>
<evidence type="ECO:0000256" key="11">
    <source>
        <dbReference type="RuleBase" id="RU003357"/>
    </source>
</evidence>
<keyword evidence="2 10" id="KW-0813">Transport</keyword>
<dbReference type="SUPFAM" id="SSF56935">
    <property type="entry name" value="Porins"/>
    <property type="match status" value="1"/>
</dbReference>
<name>A0A1M4UUQ6_9FIRM</name>
<evidence type="ECO:0000256" key="1">
    <source>
        <dbReference type="ARBA" id="ARBA00004571"/>
    </source>
</evidence>
<dbReference type="STRING" id="1123243.SAMN02745190_00786"/>
<keyword evidence="6 11" id="KW-0798">TonB box</keyword>
<proteinExistence type="inferred from homology"/>